<dbReference type="SUPFAM" id="SSF53756">
    <property type="entry name" value="UDP-Glycosyltransferase/glycogen phosphorylase"/>
    <property type="match status" value="1"/>
</dbReference>
<gene>
    <name evidence="1" type="primary">pimB2</name>
    <name evidence="1" type="ORF">CPELA_03685</name>
</gene>
<keyword evidence="1" id="KW-0808">Transferase</keyword>
<protein>
    <submittedName>
        <fullName evidence="1">GDP-mannose-dependent alpha-(1-6)-phosphatidylinositol monomannoside mannosyltransferase</fullName>
    </submittedName>
</protein>
<dbReference type="Pfam" id="PF13439">
    <property type="entry name" value="Glyco_transf_4"/>
    <property type="match status" value="1"/>
</dbReference>
<dbReference type="KEGG" id="cpeg:CPELA_03685"/>
<reference evidence="1 2" key="1">
    <citation type="submission" date="2019-01" db="EMBL/GenBank/DDBJ databases">
        <authorList>
            <person name="Ruckert C."/>
            <person name="Busche T."/>
            <person name="Kalinowski J."/>
        </authorList>
    </citation>
    <scope>NUCLEOTIDE SEQUENCE [LARGE SCALE GENOMIC DNA]</scope>
    <source>
        <strain evidence="1 2">136/3</strain>
    </source>
</reference>
<evidence type="ECO:0000313" key="1">
    <source>
        <dbReference type="EMBL" id="QAU52016.1"/>
    </source>
</evidence>
<dbReference type="PANTHER" id="PTHR45947:SF3">
    <property type="entry name" value="SULFOQUINOVOSYL TRANSFERASE SQD2"/>
    <property type="match status" value="1"/>
</dbReference>
<dbReference type="AlphaFoldDB" id="A0A410W7S9"/>
<dbReference type="Pfam" id="PF00534">
    <property type="entry name" value="Glycos_transf_1"/>
    <property type="match status" value="1"/>
</dbReference>
<proteinExistence type="predicted"/>
<dbReference type="CDD" id="cd03801">
    <property type="entry name" value="GT4_PimA-like"/>
    <property type="match status" value="1"/>
</dbReference>
<dbReference type="GO" id="GO:1901137">
    <property type="term" value="P:carbohydrate derivative biosynthetic process"/>
    <property type="evidence" value="ECO:0007669"/>
    <property type="project" value="UniProtKB-ARBA"/>
</dbReference>
<dbReference type="EMBL" id="CP035299">
    <property type="protein sequence ID" value="QAU52016.1"/>
    <property type="molecule type" value="Genomic_DNA"/>
</dbReference>
<accession>A0A410W7S9</accession>
<keyword evidence="1" id="KW-0328">Glycosyltransferase</keyword>
<dbReference type="InterPro" id="IPR001296">
    <property type="entry name" value="Glyco_trans_1"/>
</dbReference>
<evidence type="ECO:0000313" key="2">
    <source>
        <dbReference type="Proteomes" id="UP000288929"/>
    </source>
</evidence>
<dbReference type="InterPro" id="IPR028098">
    <property type="entry name" value="Glyco_trans_4-like_N"/>
</dbReference>
<organism evidence="1 2">
    <name type="scientific">Corynebacterium pelargi</name>
    <dbReference type="NCBI Taxonomy" id="1471400"/>
    <lineage>
        <taxon>Bacteria</taxon>
        <taxon>Bacillati</taxon>
        <taxon>Actinomycetota</taxon>
        <taxon>Actinomycetes</taxon>
        <taxon>Mycobacteriales</taxon>
        <taxon>Corynebacteriaceae</taxon>
        <taxon>Corynebacterium</taxon>
    </lineage>
</organism>
<sequence length="383" mass="41872">MVHVATNVPKLLLVTNDFPPTLGGIQSYLRDFLGTLPPENVVVFASTQDEAAAQHYDRHLEYPVYRWHRKVMLPTPATARRMQEIIAEEGIDTVWFGAAAPLALMAAQARKAGARRVIASTHGHEVGWAMTPVARQLLRVIGNNVDVVTYISDYTLGRIQGAFGSHPAFEHLPSGVSLERFSPPENVEEVRSSLGWDGQLVVLCTSRLVARKGQDTLLKAWPEVLKRHRNARLVIVGQGSYEPTLRKLRAQLGPDARTVSMPGRVSETTMEQMLHGADIFAMPCRTRGYGLDVEGLGIVYLEAQAAGLPVIAGDSGGAPETVTPETAIVVPGGNVSELICALDELLGDAERRKAMALASRRHVEEHWTWEIMGARLRAIVGFS</sequence>
<dbReference type="InterPro" id="IPR050194">
    <property type="entry name" value="Glycosyltransferase_grp1"/>
</dbReference>
<dbReference type="GO" id="GO:1903509">
    <property type="term" value="P:liposaccharide metabolic process"/>
    <property type="evidence" value="ECO:0007669"/>
    <property type="project" value="UniProtKB-ARBA"/>
</dbReference>
<dbReference type="GO" id="GO:0016758">
    <property type="term" value="F:hexosyltransferase activity"/>
    <property type="evidence" value="ECO:0007669"/>
    <property type="project" value="TreeGrafter"/>
</dbReference>
<name>A0A410W7S9_9CORY</name>
<keyword evidence="2" id="KW-1185">Reference proteome</keyword>
<dbReference type="Gene3D" id="3.40.50.2000">
    <property type="entry name" value="Glycogen Phosphorylase B"/>
    <property type="match status" value="2"/>
</dbReference>
<dbReference type="PANTHER" id="PTHR45947">
    <property type="entry name" value="SULFOQUINOVOSYL TRANSFERASE SQD2"/>
    <property type="match status" value="1"/>
</dbReference>
<dbReference type="Proteomes" id="UP000288929">
    <property type="component" value="Chromosome"/>
</dbReference>
<dbReference type="FunFam" id="3.40.50.2000:FF:000115">
    <property type="entry name" value="Alpha-(1-6)-phosphatidylinositol monomannoside mannosyltransferase"/>
    <property type="match status" value="1"/>
</dbReference>